<name>A0ABV0Q0W4_9TELE</name>
<evidence type="ECO:0000313" key="2">
    <source>
        <dbReference type="Proteomes" id="UP001476798"/>
    </source>
</evidence>
<protein>
    <submittedName>
        <fullName evidence="1">Uncharacterized protein</fullName>
    </submittedName>
</protein>
<comment type="caution">
    <text evidence="1">The sequence shown here is derived from an EMBL/GenBank/DDBJ whole genome shotgun (WGS) entry which is preliminary data.</text>
</comment>
<evidence type="ECO:0000313" key="1">
    <source>
        <dbReference type="EMBL" id="MEQ2189421.1"/>
    </source>
</evidence>
<dbReference type="Proteomes" id="UP001476798">
    <property type="component" value="Unassembled WGS sequence"/>
</dbReference>
<gene>
    <name evidence="1" type="ORF">GOODEAATRI_025114</name>
</gene>
<keyword evidence="2" id="KW-1185">Reference proteome</keyword>
<organism evidence="1 2">
    <name type="scientific">Goodea atripinnis</name>
    <dbReference type="NCBI Taxonomy" id="208336"/>
    <lineage>
        <taxon>Eukaryota</taxon>
        <taxon>Metazoa</taxon>
        <taxon>Chordata</taxon>
        <taxon>Craniata</taxon>
        <taxon>Vertebrata</taxon>
        <taxon>Euteleostomi</taxon>
        <taxon>Actinopterygii</taxon>
        <taxon>Neopterygii</taxon>
        <taxon>Teleostei</taxon>
        <taxon>Neoteleostei</taxon>
        <taxon>Acanthomorphata</taxon>
        <taxon>Ovalentaria</taxon>
        <taxon>Atherinomorphae</taxon>
        <taxon>Cyprinodontiformes</taxon>
        <taxon>Goodeidae</taxon>
        <taxon>Goodea</taxon>
    </lineage>
</organism>
<sequence length="119" mass="12888">MACGALNTASTANGLSQRFRKGKTVLGLILASLVISELECLNVYFQKRTETIAGMRTAVEIVQTSCKAKRDEEIFNTLFEEATAVVQSFGVKPIAIPRTKPPPKCFIEGAMAHQPNCAV</sequence>
<accession>A0ABV0Q0W4</accession>
<dbReference type="EMBL" id="JAHRIO010092869">
    <property type="protein sequence ID" value="MEQ2189421.1"/>
    <property type="molecule type" value="Genomic_DNA"/>
</dbReference>
<proteinExistence type="predicted"/>
<reference evidence="1 2" key="1">
    <citation type="submission" date="2021-06" db="EMBL/GenBank/DDBJ databases">
        <authorList>
            <person name="Palmer J.M."/>
        </authorList>
    </citation>
    <scope>NUCLEOTIDE SEQUENCE [LARGE SCALE GENOMIC DNA]</scope>
    <source>
        <strain evidence="1 2">GA_2019</strain>
        <tissue evidence="1">Muscle</tissue>
    </source>
</reference>